<keyword evidence="2" id="KW-1185">Reference proteome</keyword>
<proteinExistence type="predicted"/>
<reference evidence="1" key="1">
    <citation type="submission" date="2008-12" db="EMBL/GenBank/DDBJ databases">
        <title>Annotation of the Yersinia mollaretii ATCC 43969 genome.</title>
        <authorList>
            <person name="Read T.D."/>
            <person name="Akmal A."/>
            <person name="Bishop-Lilly K."/>
            <person name="Chen P.E."/>
            <person name="Cook C."/>
            <person name="Kiley M.P."/>
            <person name="Lentz S."/>
            <person name="Mateczun A."/>
            <person name="Nagarajan N."/>
            <person name="Nolan N."/>
            <person name="Osborne B.I."/>
            <person name="Pop M."/>
            <person name="Sozhamannan S."/>
            <person name="Stewart A.C."/>
            <person name="Sulakvelidze A."/>
            <person name="Thomason B."/>
            <person name="Willner K."/>
            <person name="Zwick M.E."/>
        </authorList>
    </citation>
    <scope>NUCLEOTIDE SEQUENCE [LARGE SCALE GENOMIC DNA]</scope>
    <source>
        <strain evidence="1">ATCC 43969</strain>
    </source>
</reference>
<comment type="caution">
    <text evidence="1">The sequence shown here is derived from an EMBL/GenBank/DDBJ whole genome shotgun (WGS) entry which is preliminary data.</text>
</comment>
<organism evidence="1 2">
    <name type="scientific">Yersinia mollaretii (strain ATCC 43969 / DSM 18520 / CIP 103324 / CNY 7263 / WAIP 204)</name>
    <dbReference type="NCBI Taxonomy" id="349967"/>
    <lineage>
        <taxon>Bacteria</taxon>
        <taxon>Pseudomonadati</taxon>
        <taxon>Pseudomonadota</taxon>
        <taxon>Gammaproteobacteria</taxon>
        <taxon>Enterobacterales</taxon>
        <taxon>Yersiniaceae</taxon>
        <taxon>Yersinia</taxon>
    </lineage>
</organism>
<gene>
    <name evidence="1" type="ORF">ymoll0001_13180</name>
</gene>
<protein>
    <submittedName>
        <fullName evidence="1">Uncharacterized protein</fullName>
    </submittedName>
</protein>
<evidence type="ECO:0000313" key="1">
    <source>
        <dbReference type="EMBL" id="EEQ09551.1"/>
    </source>
</evidence>
<dbReference type="Proteomes" id="UP000003027">
    <property type="component" value="Unassembled WGS sequence"/>
</dbReference>
<dbReference type="EMBL" id="AALD02000035">
    <property type="protein sequence ID" value="EEQ09551.1"/>
    <property type="molecule type" value="Genomic_DNA"/>
</dbReference>
<name>A0ABM9Y6U4_YERMW</name>
<sequence>MWMPVFNSNTHRLKVGSDIKAVLRLSPYQICVIDEFV</sequence>
<accession>A0ABM9Y6U4</accession>
<evidence type="ECO:0000313" key="2">
    <source>
        <dbReference type="Proteomes" id="UP000003027"/>
    </source>
</evidence>